<dbReference type="STRING" id="1619007.UX70_C0001G0920"/>
<dbReference type="EMBL" id="CP011209">
    <property type="protein sequence ID" value="AKM78628.1"/>
    <property type="molecule type" value="Genomic_DNA"/>
</dbReference>
<protein>
    <recommendedName>
        <fullName evidence="4">Glycosyltransferase 2-like domain-containing protein</fullName>
    </recommendedName>
</protein>
<name>A0A0G4ATW6_9BACT</name>
<evidence type="ECO:0000313" key="2">
    <source>
        <dbReference type="EMBL" id="AKM78628.1"/>
    </source>
</evidence>
<dbReference type="InterPro" id="IPR029044">
    <property type="entry name" value="Nucleotide-diphossugar_trans"/>
</dbReference>
<evidence type="ECO:0000313" key="3">
    <source>
        <dbReference type="Proteomes" id="UP000035656"/>
    </source>
</evidence>
<dbReference type="AlphaFoldDB" id="A0A0G4ATW6"/>
<feature type="transmembrane region" description="Helical" evidence="1">
    <location>
        <begin position="417"/>
        <end position="437"/>
    </location>
</feature>
<sequence>MSQQRFFEILPGVLSWSTLLAIVILSWIYPVFMAVFIIFFDIYWFLKTLYLSIHLRISYHRMNTNMKVDWLAKLKADPTTNTWDQFYHVLIFPFYKEPYEVIRETFDALIKGNYPMDKFIVVLAAEGRAGDQAQTVAKQLEQEFANHFFKFLITTHPQDLPGEIPGKGSNETWSIKQTKELIIDPLAIDYNKILVSIFDCDTQIFPNYFGILTHTFLTTEDNLHASYLPVPFFLNNIFQAPALARVISFSASVYHMMQQARPHRLTTFSSHTIPFKVLVDVGYYKTNIVNEDSHIFWQSYIHYNGNYRTIPLNYPVSMDANVAPTFWRTMVNQYKQQQRWAWGGVENIPFFMRGFIKNKKIPFKRRFSWAFFYIEGFHSWATNALIIFTLSWLPIAIGGPEFRFSLLSYSLPKVTNMIMNFAAIGILTSAFLGIVLLPPKPIWFKKYHYIWYVLQWMFLPITMIIFGSIPALDSQTRGILGGKYRLGFWVTPKHRESKNP</sequence>
<keyword evidence="1" id="KW-0812">Transmembrane</keyword>
<accession>A0A0G4ATW6</accession>
<feature type="transmembrane region" description="Helical" evidence="1">
    <location>
        <begin position="20"/>
        <end position="46"/>
    </location>
</feature>
<feature type="transmembrane region" description="Helical" evidence="1">
    <location>
        <begin position="367"/>
        <end position="397"/>
    </location>
</feature>
<proteinExistence type="predicted"/>
<dbReference type="PANTHER" id="PTHR36851:SF1">
    <property type="entry name" value="GLYCO_TRANS_2-LIKE DOMAIN-CONTAINING PROTEIN"/>
    <property type="match status" value="1"/>
</dbReference>
<gene>
    <name evidence="2" type="ORF">UX70_C0001G0920</name>
</gene>
<organism evidence="2 3">
    <name type="scientific">Candidatus Wolfebacteria bacterium GW2011_GWB1_47_1</name>
    <dbReference type="NCBI Taxonomy" id="1619007"/>
    <lineage>
        <taxon>Bacteria</taxon>
        <taxon>Candidatus Wolfeibacteriota</taxon>
    </lineage>
</organism>
<keyword evidence="1" id="KW-0472">Membrane</keyword>
<reference evidence="2 3" key="1">
    <citation type="journal article" date="2015" name="Nature">
        <title>rRNA introns, odd ribosomes, and small enigmatic genomes across a large radiation of phyla.</title>
        <authorList>
            <person name="Brown C.T."/>
            <person name="Hug L.A."/>
            <person name="Thomas B.C."/>
            <person name="Sharon I."/>
            <person name="Castelle C.J."/>
            <person name="Singh A."/>
            <person name="Wilkins M.J."/>
            <person name="Williams K.H."/>
            <person name="Banfield J.F."/>
        </authorList>
    </citation>
    <scope>NUCLEOTIDE SEQUENCE [LARGE SCALE GENOMIC DNA]</scope>
</reference>
<dbReference type="Gene3D" id="3.90.550.10">
    <property type="entry name" value="Spore Coat Polysaccharide Biosynthesis Protein SpsA, Chain A"/>
    <property type="match status" value="1"/>
</dbReference>
<feature type="transmembrane region" description="Helical" evidence="1">
    <location>
        <begin position="449"/>
        <end position="469"/>
    </location>
</feature>
<keyword evidence="1" id="KW-1133">Transmembrane helix</keyword>
<evidence type="ECO:0000256" key="1">
    <source>
        <dbReference type="SAM" id="Phobius"/>
    </source>
</evidence>
<dbReference type="KEGG" id="pwo:UX70_C0001G0920"/>
<dbReference type="PANTHER" id="PTHR36851">
    <property type="entry name" value="UNNAMED PRODUCT"/>
    <property type="match status" value="1"/>
</dbReference>
<dbReference type="Proteomes" id="UP000035656">
    <property type="component" value="Chromosome"/>
</dbReference>
<evidence type="ECO:0008006" key="4">
    <source>
        <dbReference type="Google" id="ProtNLM"/>
    </source>
</evidence>
<dbReference type="SUPFAM" id="SSF53448">
    <property type="entry name" value="Nucleotide-diphospho-sugar transferases"/>
    <property type="match status" value="1"/>
</dbReference>